<gene>
    <name evidence="2" type="ORF">A2Y82_03450</name>
</gene>
<evidence type="ECO:0000313" key="2">
    <source>
        <dbReference type="EMBL" id="OGY40899.1"/>
    </source>
</evidence>
<dbReference type="EMBL" id="MHHZ01000023">
    <property type="protein sequence ID" value="OGY40899.1"/>
    <property type="molecule type" value="Genomic_DNA"/>
</dbReference>
<dbReference type="PROSITE" id="PS50943">
    <property type="entry name" value="HTH_CROC1"/>
    <property type="match status" value="1"/>
</dbReference>
<dbReference type="GO" id="GO:0003677">
    <property type="term" value="F:DNA binding"/>
    <property type="evidence" value="ECO:0007669"/>
    <property type="project" value="InterPro"/>
</dbReference>
<dbReference type="SMART" id="SM00530">
    <property type="entry name" value="HTH_XRE"/>
    <property type="match status" value="1"/>
</dbReference>
<dbReference type="InterPro" id="IPR010982">
    <property type="entry name" value="Lambda_DNA-bd_dom_sf"/>
</dbReference>
<dbReference type="Pfam" id="PF01381">
    <property type="entry name" value="HTH_3"/>
    <property type="match status" value="1"/>
</dbReference>
<proteinExistence type="predicted"/>
<evidence type="ECO:0000313" key="3">
    <source>
        <dbReference type="Proteomes" id="UP000176498"/>
    </source>
</evidence>
<dbReference type="SUPFAM" id="SSF47413">
    <property type="entry name" value="lambda repressor-like DNA-binding domains"/>
    <property type="match status" value="1"/>
</dbReference>
<comment type="caution">
    <text evidence="2">The sequence shown here is derived from an EMBL/GenBank/DDBJ whole genome shotgun (WGS) entry which is preliminary data.</text>
</comment>
<evidence type="ECO:0000259" key="1">
    <source>
        <dbReference type="PROSITE" id="PS50943"/>
    </source>
</evidence>
<sequence>MNKKIKKNPIAEARKHPKFKQFSEEAEVKIKLGIEIYDARNENDLSQQELAKLVGTTQKVISKIENAEVNAGINLLQRISRILNLNLQIGKAQLVTSKIFFNTISLDTIGLEAKGQEKKELVDISSRDANKK</sequence>
<dbReference type="Proteomes" id="UP000176498">
    <property type="component" value="Unassembled WGS sequence"/>
</dbReference>
<protein>
    <recommendedName>
        <fullName evidence="1">HTH cro/C1-type domain-containing protein</fullName>
    </recommendedName>
</protein>
<feature type="domain" description="HTH cro/C1-type" evidence="1">
    <location>
        <begin position="36"/>
        <end position="90"/>
    </location>
</feature>
<name>A0A1G1XLJ0_9BACT</name>
<dbReference type="InterPro" id="IPR001387">
    <property type="entry name" value="Cro/C1-type_HTH"/>
</dbReference>
<reference evidence="2 3" key="1">
    <citation type="journal article" date="2016" name="Nat. Commun.">
        <title>Thousands of microbial genomes shed light on interconnected biogeochemical processes in an aquifer system.</title>
        <authorList>
            <person name="Anantharaman K."/>
            <person name="Brown C.T."/>
            <person name="Hug L.A."/>
            <person name="Sharon I."/>
            <person name="Castelle C.J."/>
            <person name="Probst A.J."/>
            <person name="Thomas B.C."/>
            <person name="Singh A."/>
            <person name="Wilkins M.J."/>
            <person name="Karaoz U."/>
            <person name="Brodie E.L."/>
            <person name="Williams K.H."/>
            <person name="Hubbard S.S."/>
            <person name="Banfield J.F."/>
        </authorList>
    </citation>
    <scope>NUCLEOTIDE SEQUENCE [LARGE SCALE GENOMIC DNA]</scope>
</reference>
<accession>A0A1G1XLJ0</accession>
<organism evidence="2 3">
    <name type="scientific">Candidatus Buchananbacteria bacterium RBG_13_36_9</name>
    <dbReference type="NCBI Taxonomy" id="1797530"/>
    <lineage>
        <taxon>Bacteria</taxon>
        <taxon>Candidatus Buchananiibacteriota</taxon>
    </lineage>
</organism>
<dbReference type="CDD" id="cd00093">
    <property type="entry name" value="HTH_XRE"/>
    <property type="match status" value="1"/>
</dbReference>
<dbReference type="AlphaFoldDB" id="A0A1G1XLJ0"/>
<dbReference type="Gene3D" id="1.10.260.40">
    <property type="entry name" value="lambda repressor-like DNA-binding domains"/>
    <property type="match status" value="1"/>
</dbReference>